<dbReference type="Proteomes" id="UP000307380">
    <property type="component" value="Unassembled WGS sequence"/>
</dbReference>
<dbReference type="GO" id="GO:0030170">
    <property type="term" value="F:pyridoxal phosphate binding"/>
    <property type="evidence" value="ECO:0007669"/>
    <property type="project" value="InterPro"/>
</dbReference>
<dbReference type="InterPro" id="IPR004839">
    <property type="entry name" value="Aminotransferase_I/II_large"/>
</dbReference>
<dbReference type="AlphaFoldDB" id="A0A4S4FU25"/>
<dbReference type="Pfam" id="PF00155">
    <property type="entry name" value="Aminotran_1_2"/>
    <property type="match status" value="1"/>
</dbReference>
<sequence length="463" mass="48969">MDDELDALAGLGGGSSPGDIAAWLARLINDGELAPGDRLPTVRAVATRLGVSPATVSQAWQALSRAGLIVSRGRAGSFVRAPDAAWLPPRTQGLAGYLGEARLDLSRGTPDPLLLPDLSRALARVSASAETSSYHDLPVIPELERVLREAWPYEAETITVVDGALDAVSRALESVLRFGDRVVVESPGFPPFFDLVETLGARPIPVALDESGITATSLSAALGSHPRALILQPRAQNPTGASLSAGRAEELARVIRSHPHGRDLIVIEDDHSGQISTAADVSLGRWIPDQVVHVRSFSKSHGPDLRIAALGGPTALVDPIVARRMLGPGWTSRMVQRILHDLLTDGQSLDQVTEARRQYFARQRAVAAALSGWGIEPARSDGINLWVPVHDERSAVMQLAASGIRVAPGSPFQATQATDVGARRFVRVTVGLVRSDAADVAAALGAAALPHPPGAHSLEQRWS</sequence>
<dbReference type="CDD" id="cd07377">
    <property type="entry name" value="WHTH_GntR"/>
    <property type="match status" value="1"/>
</dbReference>
<dbReference type="SUPFAM" id="SSF53383">
    <property type="entry name" value="PLP-dependent transferases"/>
    <property type="match status" value="1"/>
</dbReference>
<dbReference type="InterPro" id="IPR015421">
    <property type="entry name" value="PyrdxlP-dep_Trfase_major"/>
</dbReference>
<dbReference type="Gene3D" id="1.10.10.10">
    <property type="entry name" value="Winged helix-like DNA-binding domain superfamily/Winged helix DNA-binding domain"/>
    <property type="match status" value="1"/>
</dbReference>
<dbReference type="InterPro" id="IPR015424">
    <property type="entry name" value="PyrdxlP-dep_Trfase"/>
</dbReference>
<evidence type="ECO:0000256" key="2">
    <source>
        <dbReference type="ARBA" id="ARBA00022898"/>
    </source>
</evidence>
<dbReference type="InterPro" id="IPR000524">
    <property type="entry name" value="Tscrpt_reg_HTH_GntR"/>
</dbReference>
<keyword evidence="8" id="KW-1185">Reference proteome</keyword>
<dbReference type="InterPro" id="IPR036390">
    <property type="entry name" value="WH_DNA-bd_sf"/>
</dbReference>
<dbReference type="PANTHER" id="PTHR46577">
    <property type="entry name" value="HTH-TYPE TRANSCRIPTIONAL REGULATORY PROTEIN GABR"/>
    <property type="match status" value="1"/>
</dbReference>
<dbReference type="GO" id="GO:0003677">
    <property type="term" value="F:DNA binding"/>
    <property type="evidence" value="ECO:0007669"/>
    <property type="project" value="UniProtKB-KW"/>
</dbReference>
<comment type="similarity">
    <text evidence="1">In the C-terminal section; belongs to the class-I pyridoxal-phosphate-dependent aminotransferase family.</text>
</comment>
<keyword evidence="5" id="KW-0804">Transcription</keyword>
<dbReference type="SUPFAM" id="SSF46785">
    <property type="entry name" value="Winged helix' DNA-binding domain"/>
    <property type="match status" value="1"/>
</dbReference>
<dbReference type="GO" id="GO:0008483">
    <property type="term" value="F:transaminase activity"/>
    <property type="evidence" value="ECO:0007669"/>
    <property type="project" value="UniProtKB-KW"/>
</dbReference>
<dbReference type="RefSeq" id="WP_136424477.1">
    <property type="nucleotide sequence ID" value="NZ_SSSN01000007.1"/>
</dbReference>
<evidence type="ECO:0000256" key="1">
    <source>
        <dbReference type="ARBA" id="ARBA00005384"/>
    </source>
</evidence>
<protein>
    <submittedName>
        <fullName evidence="7">Aminotransferase class I/II-fold pyridoxal phosphate-dependent enzyme</fullName>
    </submittedName>
</protein>
<reference evidence="7 8" key="1">
    <citation type="submission" date="2019-04" db="EMBL/GenBank/DDBJ databases">
        <authorList>
            <person name="Jiang L."/>
        </authorList>
    </citation>
    <scope>NUCLEOTIDE SEQUENCE [LARGE SCALE GENOMIC DNA]</scope>
    <source>
        <strain evidence="7 8">YIM 131861</strain>
    </source>
</reference>
<dbReference type="Gene3D" id="3.40.640.10">
    <property type="entry name" value="Type I PLP-dependent aspartate aminotransferase-like (Major domain)"/>
    <property type="match status" value="1"/>
</dbReference>
<accession>A0A4S4FU25</accession>
<evidence type="ECO:0000259" key="6">
    <source>
        <dbReference type="PROSITE" id="PS50949"/>
    </source>
</evidence>
<organism evidence="7 8">
    <name type="scientific">Orlajensenia flava</name>
    <dbReference type="NCBI Taxonomy" id="2565934"/>
    <lineage>
        <taxon>Bacteria</taxon>
        <taxon>Bacillati</taxon>
        <taxon>Actinomycetota</taxon>
        <taxon>Actinomycetes</taxon>
        <taxon>Micrococcales</taxon>
        <taxon>Microbacteriaceae</taxon>
        <taxon>Orlajensenia</taxon>
    </lineage>
</organism>
<dbReference type="EMBL" id="SSSN01000007">
    <property type="protein sequence ID" value="THG33838.1"/>
    <property type="molecule type" value="Genomic_DNA"/>
</dbReference>
<evidence type="ECO:0000256" key="4">
    <source>
        <dbReference type="ARBA" id="ARBA00023125"/>
    </source>
</evidence>
<feature type="domain" description="HTH gntR-type" evidence="6">
    <location>
        <begin position="14"/>
        <end position="82"/>
    </location>
</feature>
<dbReference type="Pfam" id="PF00392">
    <property type="entry name" value="GntR"/>
    <property type="match status" value="1"/>
</dbReference>
<name>A0A4S4FU25_9MICO</name>
<dbReference type="SMART" id="SM00345">
    <property type="entry name" value="HTH_GNTR"/>
    <property type="match status" value="1"/>
</dbReference>
<proteinExistence type="inferred from homology"/>
<dbReference type="PANTHER" id="PTHR46577:SF1">
    <property type="entry name" value="HTH-TYPE TRANSCRIPTIONAL REGULATORY PROTEIN GABR"/>
    <property type="match status" value="1"/>
</dbReference>
<dbReference type="InterPro" id="IPR051446">
    <property type="entry name" value="HTH_trans_reg/aminotransferase"/>
</dbReference>
<evidence type="ECO:0000313" key="7">
    <source>
        <dbReference type="EMBL" id="THG33838.1"/>
    </source>
</evidence>
<evidence type="ECO:0000256" key="3">
    <source>
        <dbReference type="ARBA" id="ARBA00023015"/>
    </source>
</evidence>
<keyword evidence="3" id="KW-0805">Transcription regulation</keyword>
<dbReference type="GO" id="GO:0003700">
    <property type="term" value="F:DNA-binding transcription factor activity"/>
    <property type="evidence" value="ECO:0007669"/>
    <property type="project" value="InterPro"/>
</dbReference>
<evidence type="ECO:0000256" key="5">
    <source>
        <dbReference type="ARBA" id="ARBA00023163"/>
    </source>
</evidence>
<gene>
    <name evidence="7" type="ORF">E6C70_10330</name>
</gene>
<keyword evidence="4" id="KW-0238">DNA-binding</keyword>
<keyword evidence="7" id="KW-0808">Transferase</keyword>
<keyword evidence="7" id="KW-0032">Aminotransferase</keyword>
<evidence type="ECO:0000313" key="8">
    <source>
        <dbReference type="Proteomes" id="UP000307380"/>
    </source>
</evidence>
<dbReference type="OrthoDB" id="4336542at2"/>
<keyword evidence="2" id="KW-0663">Pyridoxal phosphate</keyword>
<dbReference type="PROSITE" id="PS50949">
    <property type="entry name" value="HTH_GNTR"/>
    <property type="match status" value="1"/>
</dbReference>
<dbReference type="InterPro" id="IPR036388">
    <property type="entry name" value="WH-like_DNA-bd_sf"/>
</dbReference>
<comment type="caution">
    <text evidence="7">The sequence shown here is derived from an EMBL/GenBank/DDBJ whole genome shotgun (WGS) entry which is preliminary data.</text>
</comment>
<dbReference type="CDD" id="cd00609">
    <property type="entry name" value="AAT_like"/>
    <property type="match status" value="1"/>
</dbReference>